<reference evidence="2" key="1">
    <citation type="submission" date="2022-04" db="EMBL/GenBank/DDBJ databases">
        <title>Complete genome sequence of a cyanobacterium, Nostoc sp. SO-36, isolated in Antarctica.</title>
        <authorList>
            <person name="Kanesaki Y."/>
            <person name="Effendi D."/>
            <person name="Sakamoto T."/>
            <person name="Ohtani S."/>
            <person name="Awai K."/>
        </authorList>
    </citation>
    <scope>NUCLEOTIDE SEQUENCE</scope>
    <source>
        <strain evidence="2">SO-36</strain>
    </source>
</reference>
<sequence length="65" mass="7275">MGKTKAKSPDFSVMPMSKSRQVKQPQSTIVLEYSLLHDGKNESPTDINLGRTGTELFDFYEANIP</sequence>
<feature type="region of interest" description="Disordered" evidence="1">
    <location>
        <begin position="1"/>
        <end position="25"/>
    </location>
</feature>
<organism evidence="2 3">
    <name type="scientific">Nostoc cf. commune SO-36</name>
    <dbReference type="NCBI Taxonomy" id="449208"/>
    <lineage>
        <taxon>Bacteria</taxon>
        <taxon>Bacillati</taxon>
        <taxon>Cyanobacteriota</taxon>
        <taxon>Cyanophyceae</taxon>
        <taxon>Nostocales</taxon>
        <taxon>Nostocaceae</taxon>
        <taxon>Nostoc</taxon>
    </lineage>
</organism>
<evidence type="ECO:0000313" key="2">
    <source>
        <dbReference type="EMBL" id="BDI16970.1"/>
    </source>
</evidence>
<protein>
    <submittedName>
        <fullName evidence="2">Uncharacterized protein</fullName>
    </submittedName>
</protein>
<name>A0ABM7Z1W7_NOSCO</name>
<gene>
    <name evidence="2" type="ORF">ANSO36C_27720</name>
</gene>
<keyword evidence="3" id="KW-1185">Reference proteome</keyword>
<proteinExistence type="predicted"/>
<dbReference type="EMBL" id="AP025732">
    <property type="protein sequence ID" value="BDI16970.1"/>
    <property type="molecule type" value="Genomic_DNA"/>
</dbReference>
<accession>A0ABM7Z1W7</accession>
<evidence type="ECO:0000313" key="3">
    <source>
        <dbReference type="Proteomes" id="UP001055453"/>
    </source>
</evidence>
<dbReference type="Proteomes" id="UP001055453">
    <property type="component" value="Chromosome"/>
</dbReference>
<evidence type="ECO:0000256" key="1">
    <source>
        <dbReference type="SAM" id="MobiDB-lite"/>
    </source>
</evidence>